<sequence length="144" mass="15452">MADIHAVSIVALDGDRFLLVRRGRAPSAGLYAFPGGRVERGETDEEAAMRELNEETNLTAARLTALEQMTLEGDNGKRYRLAIFLAESLSGTLQASDDAASAGWYSLDEMRALPITPSTLSVATRLIDNASPLVVPPDSGKMSE</sequence>
<name>A0A916WAG8_9HYPH</name>
<comment type="cofactor">
    <cofactor evidence="1">
        <name>Mg(2+)</name>
        <dbReference type="ChEBI" id="CHEBI:18420"/>
    </cofactor>
</comment>
<comment type="similarity">
    <text evidence="3">Belongs to the Nudix hydrolase family.</text>
</comment>
<dbReference type="SUPFAM" id="SSF55811">
    <property type="entry name" value="Nudix"/>
    <property type="match status" value="1"/>
</dbReference>
<reference evidence="5" key="1">
    <citation type="journal article" date="2014" name="Int. J. Syst. Evol. Microbiol.">
        <title>Complete genome sequence of Corynebacterium casei LMG S-19264T (=DSM 44701T), isolated from a smear-ripened cheese.</title>
        <authorList>
            <consortium name="US DOE Joint Genome Institute (JGI-PGF)"/>
            <person name="Walter F."/>
            <person name="Albersmeier A."/>
            <person name="Kalinowski J."/>
            <person name="Ruckert C."/>
        </authorList>
    </citation>
    <scope>NUCLEOTIDE SEQUENCE</scope>
    <source>
        <strain evidence="5">CGMCC 1.15320</strain>
    </source>
</reference>
<gene>
    <name evidence="5" type="ORF">GCM10011385_38100</name>
</gene>
<dbReference type="Proteomes" id="UP000636264">
    <property type="component" value="Unassembled WGS sequence"/>
</dbReference>
<dbReference type="InterPro" id="IPR000086">
    <property type="entry name" value="NUDIX_hydrolase_dom"/>
</dbReference>
<evidence type="ECO:0000256" key="1">
    <source>
        <dbReference type="ARBA" id="ARBA00001946"/>
    </source>
</evidence>
<dbReference type="InterPro" id="IPR020084">
    <property type="entry name" value="NUDIX_hydrolase_CS"/>
</dbReference>
<dbReference type="CDD" id="cd04673">
    <property type="entry name" value="NUDIX_ADPRase"/>
    <property type="match status" value="1"/>
</dbReference>
<dbReference type="InterPro" id="IPR020476">
    <property type="entry name" value="Nudix_hydrolase"/>
</dbReference>
<dbReference type="GO" id="GO:0016787">
    <property type="term" value="F:hydrolase activity"/>
    <property type="evidence" value="ECO:0007669"/>
    <property type="project" value="UniProtKB-KW"/>
</dbReference>
<dbReference type="PROSITE" id="PS51462">
    <property type="entry name" value="NUDIX"/>
    <property type="match status" value="1"/>
</dbReference>
<evidence type="ECO:0000313" key="6">
    <source>
        <dbReference type="Proteomes" id="UP000636264"/>
    </source>
</evidence>
<comment type="caution">
    <text evidence="5">The sequence shown here is derived from an EMBL/GenBank/DDBJ whole genome shotgun (WGS) entry which is preliminary data.</text>
</comment>
<dbReference type="PANTHER" id="PTHR43736">
    <property type="entry name" value="ADP-RIBOSE PYROPHOSPHATASE"/>
    <property type="match status" value="1"/>
</dbReference>
<dbReference type="PANTHER" id="PTHR43736:SF1">
    <property type="entry name" value="DIHYDRONEOPTERIN TRIPHOSPHATE DIPHOSPHATASE"/>
    <property type="match status" value="1"/>
</dbReference>
<keyword evidence="6" id="KW-1185">Reference proteome</keyword>
<evidence type="ECO:0000256" key="3">
    <source>
        <dbReference type="RuleBase" id="RU003476"/>
    </source>
</evidence>
<dbReference type="EMBL" id="BMIF01000017">
    <property type="protein sequence ID" value="GGA80230.1"/>
    <property type="molecule type" value="Genomic_DNA"/>
</dbReference>
<dbReference type="PRINTS" id="PR00502">
    <property type="entry name" value="NUDIXFAMILY"/>
</dbReference>
<dbReference type="RefSeq" id="WP_188722706.1">
    <property type="nucleotide sequence ID" value="NZ_BMIF01000017.1"/>
</dbReference>
<evidence type="ECO:0000313" key="5">
    <source>
        <dbReference type="EMBL" id="GGA80230.1"/>
    </source>
</evidence>
<dbReference type="InterPro" id="IPR015797">
    <property type="entry name" value="NUDIX_hydrolase-like_dom_sf"/>
</dbReference>
<keyword evidence="2 3" id="KW-0378">Hydrolase</keyword>
<dbReference type="AlphaFoldDB" id="A0A916WAG8"/>
<protein>
    <submittedName>
        <fullName evidence="5">DNA mismatch repair protein MutT</fullName>
    </submittedName>
</protein>
<accession>A0A916WAG8</accession>
<feature type="domain" description="Nudix hydrolase" evidence="4">
    <location>
        <begin position="2"/>
        <end position="128"/>
    </location>
</feature>
<evidence type="ECO:0000256" key="2">
    <source>
        <dbReference type="ARBA" id="ARBA00022801"/>
    </source>
</evidence>
<evidence type="ECO:0000259" key="4">
    <source>
        <dbReference type="PROSITE" id="PS51462"/>
    </source>
</evidence>
<organism evidence="5 6">
    <name type="scientific">Nitratireductor aestuarii</name>
    <dbReference type="NCBI Taxonomy" id="1735103"/>
    <lineage>
        <taxon>Bacteria</taxon>
        <taxon>Pseudomonadati</taxon>
        <taxon>Pseudomonadota</taxon>
        <taxon>Alphaproteobacteria</taxon>
        <taxon>Hyphomicrobiales</taxon>
        <taxon>Phyllobacteriaceae</taxon>
        <taxon>Nitratireductor</taxon>
    </lineage>
</organism>
<dbReference type="Pfam" id="PF00293">
    <property type="entry name" value="NUDIX"/>
    <property type="match status" value="1"/>
</dbReference>
<reference evidence="5" key="2">
    <citation type="submission" date="2020-09" db="EMBL/GenBank/DDBJ databases">
        <authorList>
            <person name="Sun Q."/>
            <person name="Zhou Y."/>
        </authorList>
    </citation>
    <scope>NUCLEOTIDE SEQUENCE</scope>
    <source>
        <strain evidence="5">CGMCC 1.15320</strain>
    </source>
</reference>
<dbReference type="PROSITE" id="PS00893">
    <property type="entry name" value="NUDIX_BOX"/>
    <property type="match status" value="1"/>
</dbReference>
<dbReference type="Gene3D" id="3.90.79.10">
    <property type="entry name" value="Nucleoside Triphosphate Pyrophosphohydrolase"/>
    <property type="match status" value="1"/>
</dbReference>
<proteinExistence type="inferred from homology"/>